<proteinExistence type="predicted"/>
<name>A0A9P7KR97_9HYPO</name>
<evidence type="ECO:0000313" key="5">
    <source>
        <dbReference type="Proteomes" id="UP000782241"/>
    </source>
</evidence>
<dbReference type="Gene3D" id="3.30.70.330">
    <property type="match status" value="1"/>
</dbReference>
<dbReference type="EMBL" id="JAGPUO010000023">
    <property type="protein sequence ID" value="KAG5656236.1"/>
    <property type="molecule type" value="Genomic_DNA"/>
</dbReference>
<sequence length="241" mass="26948">MSDAARWKATVYVGGLSQMATQSHVLDAFIPFGEIVEVKVPKPDAPNSTESHRGFAYVEYEDTADAKEAIDNMDQSEFFGKVLKVSQAKAPKSAEDGLGSKTAIWEKVFQNLKLIGNATDLSCRKDGWLSNMEQKMRMQYKILVLTLCKDWNNWTLQDQSLNEKGTLIFVIKVIAGIAKAFKALNSRLLVDKVAIYNNHRNIQDFMPDGFPYYCAVLKCTVLPYPGHATDINPQSSPYLIA</sequence>
<gene>
    <name evidence="4" type="ORF">KAF25_009112</name>
</gene>
<keyword evidence="5" id="KW-1185">Reference proteome</keyword>
<organism evidence="4 5">
    <name type="scientific">Fusarium avenaceum</name>
    <dbReference type="NCBI Taxonomy" id="40199"/>
    <lineage>
        <taxon>Eukaryota</taxon>
        <taxon>Fungi</taxon>
        <taxon>Dikarya</taxon>
        <taxon>Ascomycota</taxon>
        <taxon>Pezizomycotina</taxon>
        <taxon>Sordariomycetes</taxon>
        <taxon>Hypocreomycetidae</taxon>
        <taxon>Hypocreales</taxon>
        <taxon>Nectriaceae</taxon>
        <taxon>Fusarium</taxon>
        <taxon>Fusarium tricinctum species complex</taxon>
    </lineage>
</organism>
<dbReference type="Pfam" id="PF00076">
    <property type="entry name" value="RRM_1"/>
    <property type="match status" value="1"/>
</dbReference>
<reference evidence="4" key="1">
    <citation type="submission" date="2021-04" db="EMBL/GenBank/DDBJ databases">
        <title>Draft genome of Fusarium avenaceum strain F156N33, isolated from an atmospheric sample in Virginia.</title>
        <authorList>
            <person name="Yang S."/>
            <person name="Vinatzer B.A."/>
            <person name="Coleman J."/>
        </authorList>
    </citation>
    <scope>NUCLEOTIDE SEQUENCE</scope>
    <source>
        <strain evidence="4">F156N33</strain>
    </source>
</reference>
<dbReference type="InterPro" id="IPR012677">
    <property type="entry name" value="Nucleotide-bd_a/b_plait_sf"/>
</dbReference>
<dbReference type="GO" id="GO:0003723">
    <property type="term" value="F:RNA binding"/>
    <property type="evidence" value="ECO:0007669"/>
    <property type="project" value="UniProtKB-UniRule"/>
</dbReference>
<protein>
    <recommendedName>
        <fullName evidence="3">RRM domain-containing protein</fullName>
    </recommendedName>
</protein>
<evidence type="ECO:0000259" key="3">
    <source>
        <dbReference type="PROSITE" id="PS50102"/>
    </source>
</evidence>
<keyword evidence="1 2" id="KW-0694">RNA-binding</keyword>
<feature type="domain" description="RRM" evidence="3">
    <location>
        <begin position="9"/>
        <end position="90"/>
    </location>
</feature>
<comment type="caution">
    <text evidence="4">The sequence shown here is derived from an EMBL/GenBank/DDBJ whole genome shotgun (WGS) entry which is preliminary data.</text>
</comment>
<dbReference type="PANTHER" id="PTHR48037:SF1">
    <property type="entry name" value="RRM DOMAIN-CONTAINING PROTEIN"/>
    <property type="match status" value="1"/>
</dbReference>
<dbReference type="InterPro" id="IPR000504">
    <property type="entry name" value="RRM_dom"/>
</dbReference>
<evidence type="ECO:0000256" key="1">
    <source>
        <dbReference type="ARBA" id="ARBA00022884"/>
    </source>
</evidence>
<accession>A0A9P7KR97</accession>
<dbReference type="AlphaFoldDB" id="A0A9P7KR97"/>
<dbReference type="PANTHER" id="PTHR48037">
    <property type="entry name" value="ATPASE E1"/>
    <property type="match status" value="1"/>
</dbReference>
<dbReference type="InterPro" id="IPR035979">
    <property type="entry name" value="RBD_domain_sf"/>
</dbReference>
<dbReference type="SMART" id="SM00360">
    <property type="entry name" value="RRM"/>
    <property type="match status" value="1"/>
</dbReference>
<dbReference type="SUPFAM" id="SSF54928">
    <property type="entry name" value="RNA-binding domain, RBD"/>
    <property type="match status" value="1"/>
</dbReference>
<evidence type="ECO:0000313" key="4">
    <source>
        <dbReference type="EMBL" id="KAG5656236.1"/>
    </source>
</evidence>
<dbReference type="Proteomes" id="UP000782241">
    <property type="component" value="Unassembled WGS sequence"/>
</dbReference>
<dbReference type="PROSITE" id="PS50102">
    <property type="entry name" value="RRM"/>
    <property type="match status" value="1"/>
</dbReference>
<evidence type="ECO:0000256" key="2">
    <source>
        <dbReference type="PROSITE-ProRule" id="PRU00176"/>
    </source>
</evidence>
<dbReference type="CDD" id="cd12347">
    <property type="entry name" value="RRM_PPIE"/>
    <property type="match status" value="1"/>
</dbReference>
<dbReference type="InterPro" id="IPR034168">
    <property type="entry name" value="PPIE_RRM"/>
</dbReference>